<dbReference type="HOGENOM" id="CLU_115403_9_3_0"/>
<dbReference type="STRING" id="1499967.U27_03821"/>
<dbReference type="InterPro" id="IPR003658">
    <property type="entry name" value="Anti-sigma_ant"/>
</dbReference>
<dbReference type="eggNOG" id="COG1366">
    <property type="taxonomic scope" value="Bacteria"/>
</dbReference>
<gene>
    <name evidence="4" type="ORF">U27_03821</name>
</gene>
<dbReference type="InterPro" id="IPR002645">
    <property type="entry name" value="STAS_dom"/>
</dbReference>
<comment type="similarity">
    <text evidence="1 2">Belongs to the anti-sigma-factor antagonist family.</text>
</comment>
<keyword evidence="5" id="KW-1185">Reference proteome</keyword>
<dbReference type="EMBL" id="DF820465">
    <property type="protein sequence ID" value="GAK56857.1"/>
    <property type="molecule type" value="Genomic_DNA"/>
</dbReference>
<dbReference type="NCBIfam" id="TIGR00377">
    <property type="entry name" value="ant_ant_sig"/>
    <property type="match status" value="1"/>
</dbReference>
<dbReference type="Pfam" id="PF01740">
    <property type="entry name" value="STAS"/>
    <property type="match status" value="1"/>
</dbReference>
<evidence type="ECO:0000313" key="5">
    <source>
        <dbReference type="Proteomes" id="UP000030661"/>
    </source>
</evidence>
<dbReference type="PROSITE" id="PS50801">
    <property type="entry name" value="STAS"/>
    <property type="match status" value="1"/>
</dbReference>
<evidence type="ECO:0000313" key="4">
    <source>
        <dbReference type="EMBL" id="GAK56857.1"/>
    </source>
</evidence>
<dbReference type="GO" id="GO:0043856">
    <property type="term" value="F:anti-sigma factor antagonist activity"/>
    <property type="evidence" value="ECO:0007669"/>
    <property type="project" value="InterPro"/>
</dbReference>
<protein>
    <recommendedName>
        <fullName evidence="2">Anti-sigma factor antagonist</fullName>
    </recommendedName>
</protein>
<reference evidence="4" key="1">
    <citation type="journal article" date="2015" name="PeerJ">
        <title>First genomic representation of candidate bacterial phylum KSB3 points to enhanced environmental sensing as a trigger of wastewater bulking.</title>
        <authorList>
            <person name="Sekiguchi Y."/>
            <person name="Ohashi A."/>
            <person name="Parks D.H."/>
            <person name="Yamauchi T."/>
            <person name="Tyson G.W."/>
            <person name="Hugenholtz P."/>
        </authorList>
    </citation>
    <scope>NUCLEOTIDE SEQUENCE [LARGE SCALE GENOMIC DNA]</scope>
</reference>
<name>A0A081BX02_VECG1</name>
<dbReference type="Proteomes" id="UP000030661">
    <property type="component" value="Unassembled WGS sequence"/>
</dbReference>
<accession>A0A081BX02</accession>
<dbReference type="SUPFAM" id="SSF52091">
    <property type="entry name" value="SpoIIaa-like"/>
    <property type="match status" value="1"/>
</dbReference>
<dbReference type="InterPro" id="IPR036513">
    <property type="entry name" value="STAS_dom_sf"/>
</dbReference>
<dbReference type="PANTHER" id="PTHR33495">
    <property type="entry name" value="ANTI-SIGMA FACTOR ANTAGONIST TM_1081-RELATED-RELATED"/>
    <property type="match status" value="1"/>
</dbReference>
<sequence length="118" mass="13271">MSSHIKVSTIEAEEQIVLMTIRGSLDTVVVFHLQEQVETLINAGHYKFLINLQELEHISSAGVGLFSAIILDLERHHGKVVFINIPEQVYDILKLTHLIEIFTIAQTQEEAIALLESP</sequence>
<evidence type="ECO:0000256" key="1">
    <source>
        <dbReference type="ARBA" id="ARBA00009013"/>
    </source>
</evidence>
<dbReference type="AlphaFoldDB" id="A0A081BX02"/>
<evidence type="ECO:0000256" key="2">
    <source>
        <dbReference type="RuleBase" id="RU003749"/>
    </source>
</evidence>
<proteinExistence type="inferred from homology"/>
<feature type="domain" description="STAS" evidence="3">
    <location>
        <begin position="6"/>
        <end position="115"/>
    </location>
</feature>
<dbReference type="CDD" id="cd07043">
    <property type="entry name" value="STAS_anti-anti-sigma_factors"/>
    <property type="match status" value="1"/>
</dbReference>
<organism evidence="4">
    <name type="scientific">Vecturithrix granuli</name>
    <dbReference type="NCBI Taxonomy" id="1499967"/>
    <lineage>
        <taxon>Bacteria</taxon>
        <taxon>Candidatus Moduliflexota</taxon>
        <taxon>Candidatus Vecturitrichia</taxon>
        <taxon>Candidatus Vecturitrichales</taxon>
        <taxon>Candidatus Vecturitrichaceae</taxon>
        <taxon>Candidatus Vecturithrix</taxon>
    </lineage>
</organism>
<evidence type="ECO:0000259" key="3">
    <source>
        <dbReference type="PROSITE" id="PS50801"/>
    </source>
</evidence>
<dbReference type="Gene3D" id="3.30.750.24">
    <property type="entry name" value="STAS domain"/>
    <property type="match status" value="1"/>
</dbReference>